<gene>
    <name evidence="4" type="primary">gpr</name>
    <name evidence="5" type="ORF">SAMN05421799_102299</name>
</gene>
<sequence>MVISWNRVRRVRLKPCHLPVSRSSPRTDLAVEARELALRDGQIRGAEEEREEHEGVVVTRVRVRTQLAARRLGKRKGTYVTIEAAGMRRRDLDLEERLTRILADELKRLLPQEARTALVIGLGNEHVTADALGPMVVHRLFVTRHLFSYMPEVLGDGEGYRSIAALAPGVLGLTGIETSEVVLGVVERIRPDVVLAVDALAARSLERLHRTIQLSDAGIQPGAGVGNQRKAIDQEALGVPVIAIGVPTVVDAATIASDAIELVFRELGRQVPGNAANRLLDQLSGQEKWQLVREVLEPLEQNLVVAPKEVDEFMENVAYLIAKSMNVALHPAMTLEDADLVTH</sequence>
<dbReference type="Pfam" id="PF03418">
    <property type="entry name" value="Peptidase_A25"/>
    <property type="match status" value="2"/>
</dbReference>
<evidence type="ECO:0000256" key="3">
    <source>
        <dbReference type="ARBA" id="ARBA00023145"/>
    </source>
</evidence>
<proteinExistence type="inferred from homology"/>
<dbReference type="Proteomes" id="UP000186156">
    <property type="component" value="Unassembled WGS sequence"/>
</dbReference>
<keyword evidence="2 4" id="KW-0378">Hydrolase</keyword>
<comment type="similarity">
    <text evidence="4">Belongs to the peptidase A25 family.</text>
</comment>
<keyword evidence="3 4" id="KW-0865">Zymogen</keyword>
<dbReference type="GO" id="GO:0006508">
    <property type="term" value="P:proteolysis"/>
    <property type="evidence" value="ECO:0007669"/>
    <property type="project" value="UniProtKB-UniRule"/>
</dbReference>
<keyword evidence="1 4" id="KW-0645">Protease</keyword>
<comment type="catalytic activity">
    <reaction evidence="4">
        <text>Endopeptidase action with P4 Glu or Asp, P1 preferably Glu &gt; Asp, P1' hydrophobic and P2' Ala.</text>
        <dbReference type="EC" id="3.4.24.78"/>
    </reaction>
</comment>
<dbReference type="PIRSF" id="PIRSF019549">
    <property type="entry name" value="Peptidase_A25"/>
    <property type="match status" value="1"/>
</dbReference>
<dbReference type="Gene3D" id="3.40.50.1450">
    <property type="entry name" value="HybD-like"/>
    <property type="match status" value="1"/>
</dbReference>
<dbReference type="HAMAP" id="MF_00626">
    <property type="entry name" value="Germination_prot"/>
    <property type="match status" value="1"/>
</dbReference>
<protein>
    <recommendedName>
        <fullName evidence="4">Germination protease</fullName>
        <ecNumber evidence="4">3.4.24.78</ecNumber>
    </recommendedName>
    <alternativeName>
        <fullName evidence="4">GPR endopeptidase</fullName>
    </alternativeName>
    <alternativeName>
        <fullName evidence="4">Germination proteinase</fullName>
    </alternativeName>
    <alternativeName>
        <fullName evidence="4">Spore protease</fullName>
    </alternativeName>
</protein>
<evidence type="ECO:0000313" key="5">
    <source>
        <dbReference type="EMBL" id="SIS67031.1"/>
    </source>
</evidence>
<dbReference type="InterPro" id="IPR005080">
    <property type="entry name" value="Peptidase_A25"/>
</dbReference>
<comment type="function">
    <text evidence="4">Initiates the rapid degradation of small, acid-soluble proteins during spore germination.</text>
</comment>
<accession>A0A1N7KZP2</accession>
<dbReference type="AlphaFoldDB" id="A0A1N7KZP2"/>
<comment type="PTM">
    <text evidence="4">Autoproteolytically processed. The inactive tetrameric zymogen termed p46 autoprocesses to a smaller form termed p41, which is active only during spore germination.</text>
</comment>
<keyword evidence="6" id="KW-1185">Reference proteome</keyword>
<dbReference type="EC" id="3.4.24.78" evidence="4"/>
<dbReference type="EMBL" id="FTOO01000002">
    <property type="protein sequence ID" value="SIS67031.1"/>
    <property type="molecule type" value="Genomic_DNA"/>
</dbReference>
<evidence type="ECO:0000313" key="6">
    <source>
        <dbReference type="Proteomes" id="UP000186156"/>
    </source>
</evidence>
<evidence type="ECO:0000256" key="4">
    <source>
        <dbReference type="HAMAP-Rule" id="MF_00626"/>
    </source>
</evidence>
<dbReference type="NCBIfam" id="TIGR01441">
    <property type="entry name" value="GPR"/>
    <property type="match status" value="1"/>
</dbReference>
<dbReference type="OrthoDB" id="9777293at2"/>
<name>A0A1N7KZP2_9BACL</name>
<dbReference type="InterPro" id="IPR023430">
    <property type="entry name" value="Pept_HybD-like_dom_sf"/>
</dbReference>
<feature type="propeptide" id="PRO_5009990482" evidence="4">
    <location>
        <begin position="1"/>
        <end position="28"/>
    </location>
</feature>
<dbReference type="STRING" id="252246.SAMN05421799_102299"/>
<dbReference type="SUPFAM" id="SSF53163">
    <property type="entry name" value="HybD-like"/>
    <property type="match status" value="1"/>
</dbReference>
<evidence type="ECO:0000256" key="1">
    <source>
        <dbReference type="ARBA" id="ARBA00022670"/>
    </source>
</evidence>
<reference evidence="6" key="1">
    <citation type="submission" date="2017-01" db="EMBL/GenBank/DDBJ databases">
        <authorList>
            <person name="Varghese N."/>
            <person name="Submissions S."/>
        </authorList>
    </citation>
    <scope>NUCLEOTIDE SEQUENCE [LARGE SCALE GENOMIC DNA]</scope>
    <source>
        <strain evidence="6">DSM 16176</strain>
    </source>
</reference>
<organism evidence="5 6">
    <name type="scientific">Alicyclobacillus vulcanalis</name>
    <dbReference type="NCBI Taxonomy" id="252246"/>
    <lineage>
        <taxon>Bacteria</taxon>
        <taxon>Bacillati</taxon>
        <taxon>Bacillota</taxon>
        <taxon>Bacilli</taxon>
        <taxon>Bacillales</taxon>
        <taxon>Alicyclobacillaceae</taxon>
        <taxon>Alicyclobacillus</taxon>
    </lineage>
</organism>
<evidence type="ECO:0000256" key="2">
    <source>
        <dbReference type="ARBA" id="ARBA00022801"/>
    </source>
</evidence>
<dbReference type="RefSeq" id="WP_076345227.1">
    <property type="nucleotide sequence ID" value="NZ_FTOO01000002.1"/>
</dbReference>
<comment type="subunit">
    <text evidence="4">Homotetramer.</text>
</comment>
<dbReference type="GO" id="GO:0004222">
    <property type="term" value="F:metalloendopeptidase activity"/>
    <property type="evidence" value="ECO:0007669"/>
    <property type="project" value="UniProtKB-UniRule"/>
</dbReference>
<feature type="chain" id="PRO_5023385729" description="Germination protease" evidence="4">
    <location>
        <begin position="29"/>
        <end position="343"/>
    </location>
</feature>
<dbReference type="GO" id="GO:0009847">
    <property type="term" value="P:spore germination"/>
    <property type="evidence" value="ECO:0007669"/>
    <property type="project" value="UniProtKB-UniRule"/>
</dbReference>